<proteinExistence type="predicted"/>
<sequence length="59" mass="7057">MFLVTMLIHGLFLNELISWQKNLKNVVDDCEHIDLCDRVDQIPFNKIKQFFDEAFVKED</sequence>
<evidence type="ECO:0000313" key="1">
    <source>
        <dbReference type="EMBL" id="KEK13792.1"/>
    </source>
</evidence>
<accession>A0A073JJJ8</accession>
<reference evidence="1 2" key="1">
    <citation type="submission" date="2014-06" db="EMBL/GenBank/DDBJ databases">
        <title>Genetic determinant of reutericyclin biosynthesis of Lactobacillus reuteri.</title>
        <authorList>
            <person name="Lin X."/>
            <person name="Duar R."/>
            <person name="Walter J."/>
            <person name="Gaenzle M."/>
        </authorList>
    </citation>
    <scope>NUCLEOTIDE SEQUENCE [LARGE SCALE GENOMIC DNA]</scope>
    <source>
        <strain evidence="1 2">LTH2584</strain>
    </source>
</reference>
<dbReference type="PATRIC" id="fig|1598.90.peg.2136"/>
<comment type="caution">
    <text evidence="1">The sequence shown here is derived from an EMBL/GenBank/DDBJ whole genome shotgun (WGS) entry which is preliminary data.</text>
</comment>
<dbReference type="AlphaFoldDB" id="A0A073JJJ8"/>
<name>A0A073JJJ8_LIMRT</name>
<dbReference type="Proteomes" id="UP000027731">
    <property type="component" value="Unassembled WGS sequence"/>
</dbReference>
<organism evidence="1 2">
    <name type="scientific">Limosilactobacillus reuteri</name>
    <name type="common">Lactobacillus reuteri</name>
    <dbReference type="NCBI Taxonomy" id="1598"/>
    <lineage>
        <taxon>Bacteria</taxon>
        <taxon>Bacillati</taxon>
        <taxon>Bacillota</taxon>
        <taxon>Bacilli</taxon>
        <taxon>Lactobacillales</taxon>
        <taxon>Lactobacillaceae</taxon>
        <taxon>Limosilactobacillus</taxon>
    </lineage>
</organism>
<evidence type="ECO:0000313" key="2">
    <source>
        <dbReference type="Proteomes" id="UP000027731"/>
    </source>
</evidence>
<protein>
    <submittedName>
        <fullName evidence="1">Uncharacterized protein</fullName>
    </submittedName>
</protein>
<gene>
    <name evidence="1" type="ORF">LR3_03595</name>
</gene>
<dbReference type="EMBL" id="JOSX01000024">
    <property type="protein sequence ID" value="KEK13792.1"/>
    <property type="molecule type" value="Genomic_DNA"/>
</dbReference>